<dbReference type="Proteomes" id="UP000243978">
    <property type="component" value="Unassembled WGS sequence"/>
</dbReference>
<dbReference type="AlphaFoldDB" id="A0A2T6BHA2"/>
<protein>
    <submittedName>
        <fullName evidence="4">Carbohydrate ABC transporter substrate-binding protein (CUT1 family)</fullName>
    </submittedName>
</protein>
<dbReference type="InterPro" id="IPR006059">
    <property type="entry name" value="SBP"/>
</dbReference>
<gene>
    <name evidence="4" type="ORF">C8N43_0075</name>
</gene>
<comment type="subcellular location">
    <subcellularLocation>
        <location evidence="1">Periplasm</location>
    </subcellularLocation>
</comment>
<dbReference type="SUPFAM" id="SSF53850">
    <property type="entry name" value="Periplasmic binding protein-like II"/>
    <property type="match status" value="1"/>
</dbReference>
<sequence>MKHFKLALLSTAAAVSFGTMAAADGHAKCGIEAGRVSIVGNEFPAIQTIGAGAMACASDTVEVKTNLTADHQKINVAGMSGNPAEYTTAIVANSSIVALMNEDIIRPLDDLVAKHGDGIQANQLITVGGNIMAVAFMANAQHLVYRADILAEAGVEPPKTYEEMLAAAKVIKDKGLLENPVGGAYKAGWNLAQEFNNMYIGYGGEFFKPGTAEVSINNEQGVAALEMMKSLSEYMNPDFLTHDSNLTSAEWKAGNVALMNMWGSRTGALVDAEGTAPEVIEHTALGSPMTVGGGDIAATTLWWDGWTVAKNISDEDAEATFLAMKAAIDPSILNEETSPQAVWLIEGYEPTAQSAGVFGAVEMASKPYPMLPYQGLLHTALGAELADFMQGKESAEQALADVEAAYTAAAKENGFLQ</sequence>
<dbReference type="InterPro" id="IPR050490">
    <property type="entry name" value="Bact_solute-bd_prot1"/>
</dbReference>
<dbReference type="PANTHER" id="PTHR43649">
    <property type="entry name" value="ARABINOSE-BINDING PROTEIN-RELATED"/>
    <property type="match status" value="1"/>
</dbReference>
<dbReference type="OrthoDB" id="7532544at2"/>
<evidence type="ECO:0000256" key="2">
    <source>
        <dbReference type="ARBA" id="ARBA00008520"/>
    </source>
</evidence>
<evidence type="ECO:0000313" key="4">
    <source>
        <dbReference type="EMBL" id="PTX55441.1"/>
    </source>
</evidence>
<comment type="caution">
    <text evidence="4">The sequence shown here is derived from an EMBL/GenBank/DDBJ whole genome shotgun (WGS) entry which is preliminary data.</text>
</comment>
<dbReference type="EMBL" id="QBKS01000001">
    <property type="protein sequence ID" value="PTX55441.1"/>
    <property type="molecule type" value="Genomic_DNA"/>
</dbReference>
<keyword evidence="3" id="KW-0732">Signal</keyword>
<proteinExistence type="inferred from homology"/>
<dbReference type="PANTHER" id="PTHR43649:SF12">
    <property type="entry name" value="DIACETYLCHITOBIOSE BINDING PROTEIN DASA"/>
    <property type="match status" value="1"/>
</dbReference>
<keyword evidence="5" id="KW-1185">Reference proteome</keyword>
<feature type="signal peptide" evidence="3">
    <location>
        <begin position="1"/>
        <end position="21"/>
    </location>
</feature>
<feature type="chain" id="PRO_5015409024" evidence="3">
    <location>
        <begin position="22"/>
        <end position="417"/>
    </location>
</feature>
<name>A0A2T6BHA2_9RHOB</name>
<reference evidence="4 5" key="1">
    <citation type="submission" date="2018-04" db="EMBL/GenBank/DDBJ databases">
        <title>Genomic Encyclopedia of Archaeal and Bacterial Type Strains, Phase II (KMG-II): from individual species to whole genera.</title>
        <authorList>
            <person name="Goeker M."/>
        </authorList>
    </citation>
    <scope>NUCLEOTIDE SEQUENCE [LARGE SCALE GENOMIC DNA]</scope>
    <source>
        <strain evidence="4 5">DSM 100977</strain>
    </source>
</reference>
<evidence type="ECO:0000313" key="5">
    <source>
        <dbReference type="Proteomes" id="UP000243978"/>
    </source>
</evidence>
<evidence type="ECO:0000256" key="3">
    <source>
        <dbReference type="SAM" id="SignalP"/>
    </source>
</evidence>
<accession>A0A2T6BHA2</accession>
<dbReference type="Gene3D" id="3.40.190.10">
    <property type="entry name" value="Periplasmic binding protein-like II"/>
    <property type="match status" value="1"/>
</dbReference>
<organism evidence="4 5">
    <name type="scientific">Litoreibacter ponti</name>
    <dbReference type="NCBI Taxonomy" id="1510457"/>
    <lineage>
        <taxon>Bacteria</taxon>
        <taxon>Pseudomonadati</taxon>
        <taxon>Pseudomonadota</taxon>
        <taxon>Alphaproteobacteria</taxon>
        <taxon>Rhodobacterales</taxon>
        <taxon>Roseobacteraceae</taxon>
        <taxon>Litoreibacter</taxon>
    </lineage>
</organism>
<dbReference type="RefSeq" id="WP_107843725.1">
    <property type="nucleotide sequence ID" value="NZ_QBKS01000001.1"/>
</dbReference>
<evidence type="ECO:0000256" key="1">
    <source>
        <dbReference type="ARBA" id="ARBA00004418"/>
    </source>
</evidence>
<comment type="similarity">
    <text evidence="2">Belongs to the bacterial solute-binding protein 1 family.</text>
</comment>
<dbReference type="GO" id="GO:0042597">
    <property type="term" value="C:periplasmic space"/>
    <property type="evidence" value="ECO:0007669"/>
    <property type="project" value="UniProtKB-SubCell"/>
</dbReference>
<dbReference type="Pfam" id="PF01547">
    <property type="entry name" value="SBP_bac_1"/>
    <property type="match status" value="1"/>
</dbReference>